<comment type="caution">
    <text evidence="1">The sequence shown here is derived from an EMBL/GenBank/DDBJ whole genome shotgun (WGS) entry which is preliminary data.</text>
</comment>
<organism evidence="1 2">
    <name type="scientific">Hymenoscyphus albidus</name>
    <dbReference type="NCBI Taxonomy" id="595503"/>
    <lineage>
        <taxon>Eukaryota</taxon>
        <taxon>Fungi</taxon>
        <taxon>Dikarya</taxon>
        <taxon>Ascomycota</taxon>
        <taxon>Pezizomycotina</taxon>
        <taxon>Leotiomycetes</taxon>
        <taxon>Helotiales</taxon>
        <taxon>Helotiaceae</taxon>
        <taxon>Hymenoscyphus</taxon>
    </lineage>
</organism>
<proteinExistence type="predicted"/>
<protein>
    <submittedName>
        <fullName evidence="1">Uncharacterized protein</fullName>
    </submittedName>
</protein>
<accession>A0A9N9M399</accession>
<reference evidence="1" key="1">
    <citation type="submission" date="2021-07" db="EMBL/GenBank/DDBJ databases">
        <authorList>
            <person name="Durling M."/>
        </authorList>
    </citation>
    <scope>NUCLEOTIDE SEQUENCE</scope>
</reference>
<dbReference type="Proteomes" id="UP000701801">
    <property type="component" value="Unassembled WGS sequence"/>
</dbReference>
<evidence type="ECO:0000313" key="1">
    <source>
        <dbReference type="EMBL" id="CAG8983860.1"/>
    </source>
</evidence>
<sequence>MNGRRESGIGSSNAGLSRKISAWKQATNKQFAMHGAPYIDFLEQEEIDNSPDAVRRRSTSSQEYFQLGTWRRRGVVLSVALERLISPEPKHQHTHRRRQFNNETLLARASEHRVRGSDFGLT</sequence>
<dbReference type="EMBL" id="CAJVRM010000742">
    <property type="protein sequence ID" value="CAG8983860.1"/>
    <property type="molecule type" value="Genomic_DNA"/>
</dbReference>
<dbReference type="AlphaFoldDB" id="A0A9N9M399"/>
<keyword evidence="2" id="KW-1185">Reference proteome</keyword>
<gene>
    <name evidence="1" type="ORF">HYALB_00005498</name>
</gene>
<evidence type="ECO:0000313" key="2">
    <source>
        <dbReference type="Proteomes" id="UP000701801"/>
    </source>
</evidence>
<name>A0A9N9M399_9HELO</name>